<dbReference type="CDD" id="cd02042">
    <property type="entry name" value="ParAB_family"/>
    <property type="match status" value="1"/>
</dbReference>
<dbReference type="PANTHER" id="PTHR13696">
    <property type="entry name" value="P-LOOP CONTAINING NUCLEOSIDE TRIPHOSPHATE HYDROLASE"/>
    <property type="match status" value="1"/>
</dbReference>
<name>A0ABV0JVA7_9CYAN</name>
<evidence type="ECO:0000313" key="2">
    <source>
        <dbReference type="EMBL" id="MEP0866557.1"/>
    </source>
</evidence>
<dbReference type="PANTHER" id="PTHR13696:SF52">
    <property type="entry name" value="PARA FAMILY PROTEIN CT_582"/>
    <property type="match status" value="1"/>
</dbReference>
<accession>A0ABV0JVA7</accession>
<sequence length="244" mass="25973">MNLKMLTIAIASQKGGVGKTCTCVNLGSGLQQQKIKVVLVDMDAQGSATYALGLVPGKQPGFDRWLEGEDVIRTDTAVPLIPGGTDTAYVEWDSPEILRKAISKLDCDLVLLDCPPSLVPATVAALVVADRVLVPVLADPLVLVGLAQVLDTLKDVNPDVPVDVLRSRYKPALNMTAEADSVLVSDNRFNLLRISIPENVAIAESAGHGQSIFEYASKSKGASAFKALAGEVIKEWGLNKRGRK</sequence>
<dbReference type="Gene3D" id="3.40.50.300">
    <property type="entry name" value="P-loop containing nucleotide triphosphate hydrolases"/>
    <property type="match status" value="1"/>
</dbReference>
<keyword evidence="3" id="KW-1185">Reference proteome</keyword>
<dbReference type="Pfam" id="PF01656">
    <property type="entry name" value="CbiA"/>
    <property type="match status" value="1"/>
</dbReference>
<reference evidence="2 3" key="1">
    <citation type="submission" date="2022-04" db="EMBL/GenBank/DDBJ databases">
        <title>Positive selection, recombination, and allopatry shape intraspecific diversity of widespread and dominant cyanobacteria.</title>
        <authorList>
            <person name="Wei J."/>
            <person name="Shu W."/>
            <person name="Hu C."/>
        </authorList>
    </citation>
    <scope>NUCLEOTIDE SEQUENCE [LARGE SCALE GENOMIC DNA]</scope>
    <source>
        <strain evidence="2 3">GB2-A5</strain>
    </source>
</reference>
<evidence type="ECO:0000313" key="3">
    <source>
        <dbReference type="Proteomes" id="UP001442494"/>
    </source>
</evidence>
<feature type="domain" description="CobQ/CobB/MinD/ParA nucleotide binding" evidence="1">
    <location>
        <begin position="8"/>
        <end position="211"/>
    </location>
</feature>
<organism evidence="2 3">
    <name type="scientific">Funiculus sociatus GB2-A5</name>
    <dbReference type="NCBI Taxonomy" id="2933946"/>
    <lineage>
        <taxon>Bacteria</taxon>
        <taxon>Bacillati</taxon>
        <taxon>Cyanobacteriota</taxon>
        <taxon>Cyanophyceae</taxon>
        <taxon>Coleofasciculales</taxon>
        <taxon>Coleofasciculaceae</taxon>
        <taxon>Funiculus</taxon>
    </lineage>
</organism>
<proteinExistence type="predicted"/>
<evidence type="ECO:0000259" key="1">
    <source>
        <dbReference type="Pfam" id="PF01656"/>
    </source>
</evidence>
<comment type="caution">
    <text evidence="2">The sequence shown here is derived from an EMBL/GenBank/DDBJ whole genome shotgun (WGS) entry which is preliminary data.</text>
</comment>
<dbReference type="PIRSF" id="PIRSF009320">
    <property type="entry name" value="Nuc_binding_HP_1000"/>
    <property type="match status" value="1"/>
</dbReference>
<gene>
    <name evidence="2" type="ORF">NDI37_19045</name>
</gene>
<dbReference type="Proteomes" id="UP001442494">
    <property type="component" value="Unassembled WGS sequence"/>
</dbReference>
<dbReference type="SUPFAM" id="SSF52540">
    <property type="entry name" value="P-loop containing nucleoside triphosphate hydrolases"/>
    <property type="match status" value="1"/>
</dbReference>
<protein>
    <submittedName>
        <fullName evidence="2">ParA family protein</fullName>
    </submittedName>
</protein>
<dbReference type="InterPro" id="IPR050678">
    <property type="entry name" value="DNA_Partitioning_ATPase"/>
</dbReference>
<dbReference type="InterPro" id="IPR027417">
    <property type="entry name" value="P-loop_NTPase"/>
</dbReference>
<dbReference type="InterPro" id="IPR002586">
    <property type="entry name" value="CobQ/CobB/MinD/ParA_Nub-bd_dom"/>
</dbReference>
<dbReference type="EMBL" id="JAMPKK010000046">
    <property type="protein sequence ID" value="MEP0866557.1"/>
    <property type="molecule type" value="Genomic_DNA"/>
</dbReference>